<dbReference type="RefSeq" id="WP_021786095.1">
    <property type="nucleotide sequence ID" value="NZ_DAIEUD010000019.1"/>
</dbReference>
<feature type="compositionally biased region" description="Basic and acidic residues" evidence="1">
    <location>
        <begin position="8"/>
        <end position="29"/>
    </location>
</feature>
<accession>A0A7K4FMS2</accession>
<evidence type="ECO:0000256" key="1">
    <source>
        <dbReference type="SAM" id="MobiDB-lite"/>
    </source>
</evidence>
<evidence type="ECO:0000313" key="2">
    <source>
        <dbReference type="EMBL" id="NOL60340.1"/>
    </source>
</evidence>
<reference evidence="2 3" key="1">
    <citation type="submission" date="2020-05" db="EMBL/GenBank/DDBJ databases">
        <authorList>
            <person name="Zhang R."/>
        </authorList>
    </citation>
    <scope>NUCLEOTIDE SEQUENCE [LARGE SCALE GENOMIC DNA]</scope>
    <source>
        <strain evidence="2 3">DSM 28986</strain>
    </source>
</reference>
<evidence type="ECO:0008006" key="4">
    <source>
        <dbReference type="Google" id="ProtNLM"/>
    </source>
</evidence>
<sequence>MSCGCMNHSEKGSGEHNMHDHGNMGSKSDDSIMTAMGILNIRYAKGEISMEEYKSMKNEITSGQ</sequence>
<dbReference type="EMBL" id="JABGBP010000192">
    <property type="protein sequence ID" value="NOL60340.1"/>
    <property type="molecule type" value="Genomic_DNA"/>
</dbReference>
<protein>
    <recommendedName>
        <fullName evidence="4">SHOCT domain-containing protein</fullName>
    </recommendedName>
</protein>
<feature type="region of interest" description="Disordered" evidence="1">
    <location>
        <begin position="1"/>
        <end position="29"/>
    </location>
</feature>
<organism evidence="2 3">
    <name type="scientific">Ferroplasma acidiphilum</name>
    <dbReference type="NCBI Taxonomy" id="74969"/>
    <lineage>
        <taxon>Archaea</taxon>
        <taxon>Methanobacteriati</taxon>
        <taxon>Thermoplasmatota</taxon>
        <taxon>Thermoplasmata</taxon>
        <taxon>Thermoplasmatales</taxon>
        <taxon>Ferroplasmaceae</taxon>
        <taxon>Ferroplasma</taxon>
    </lineage>
</organism>
<evidence type="ECO:0000313" key="3">
    <source>
        <dbReference type="Proteomes" id="UP000546917"/>
    </source>
</evidence>
<proteinExistence type="predicted"/>
<gene>
    <name evidence="2" type="ORF">HLB00_05765</name>
</gene>
<dbReference type="Proteomes" id="UP000546917">
    <property type="component" value="Unassembled WGS sequence"/>
</dbReference>
<dbReference type="AlphaFoldDB" id="A0A7K4FMS2"/>
<comment type="caution">
    <text evidence="2">The sequence shown here is derived from an EMBL/GenBank/DDBJ whole genome shotgun (WGS) entry which is preliminary data.</text>
</comment>
<name>A0A7K4FMS2_9ARCH</name>